<evidence type="ECO:0000256" key="7">
    <source>
        <dbReference type="ARBA" id="ARBA00023136"/>
    </source>
</evidence>
<comment type="similarity">
    <text evidence="2 9">Belongs to the membrane-bound acyltransferase family.</text>
</comment>
<keyword evidence="8 9" id="KW-0012">Acyltransferase</keyword>
<dbReference type="OrthoDB" id="139172at2"/>
<evidence type="ECO:0000256" key="9">
    <source>
        <dbReference type="PIRNR" id="PIRNR016636"/>
    </source>
</evidence>
<feature type="transmembrane region" description="Helical" evidence="10">
    <location>
        <begin position="172"/>
        <end position="195"/>
    </location>
</feature>
<dbReference type="InterPro" id="IPR024194">
    <property type="entry name" value="Ac/AlaTfrase_AlgI/DltB"/>
</dbReference>
<comment type="subcellular location">
    <subcellularLocation>
        <location evidence="1">Cell membrane</location>
        <topology evidence="1">Multi-pass membrane protein</topology>
    </subcellularLocation>
</comment>
<evidence type="ECO:0000256" key="10">
    <source>
        <dbReference type="SAM" id="Phobius"/>
    </source>
</evidence>
<evidence type="ECO:0000256" key="5">
    <source>
        <dbReference type="ARBA" id="ARBA00022692"/>
    </source>
</evidence>
<sequence>MYHILPFSGLNFFIIIFGFIIFLHLFKNILNKIISFKMLLFIAIIIYIYFCIPHSEKVLFFLIYVYGVYWIYVKNKYQSTLLPMLIIALPMILHKIDVSPIFKVIGISYITFRTIQAMVDSHNYGKLSFIEFTSFLLFPTTLLAGPIDRSYRFQEDLQKGYENLTLNNIGKGWDILIVGVLFKFIFAECVNKFWLIPIDENSVHLLDMMNSAYSYTTYLFFDFAGYSAMAVGLSMMMGIKVPMNFNHPYLAPNPQDFWRRFHITLGSWLTDYFFKPLYKYLHSFNILKGKRLLIQNLAIIATFLLMGMWNGFTWYFIFSGFLFGIYSAIHNIYVVYVKKGGYDYFTIFPDIISLNLKRFLMINGAVLALYFFSGRVPI</sequence>
<reference evidence="11 12" key="1">
    <citation type="submission" date="2017-02" db="EMBL/GenBank/DDBJ databases">
        <title>Arcobacter caeni sp. nov, a new Arcobacter species isolated from reclaimed water.</title>
        <authorList>
            <person name="Figueras M.J."/>
            <person name="Perez-Cataluna A."/>
            <person name="Salas-Masso N."/>
        </authorList>
    </citation>
    <scope>NUCLEOTIDE SEQUENCE [LARGE SCALE GENOMIC DNA]</scope>
    <source>
        <strain evidence="11 12">RW17-10</strain>
    </source>
</reference>
<dbReference type="InterPro" id="IPR004299">
    <property type="entry name" value="MBOAT_fam"/>
</dbReference>
<keyword evidence="4 9" id="KW-0808">Transferase</keyword>
<name>A0A363D2D5_9BACT</name>
<dbReference type="EMBL" id="MUXE01000004">
    <property type="protein sequence ID" value="PUE65459.1"/>
    <property type="molecule type" value="Genomic_DNA"/>
</dbReference>
<feature type="transmembrane region" description="Helical" evidence="10">
    <location>
        <begin position="6"/>
        <end position="26"/>
    </location>
</feature>
<evidence type="ECO:0000256" key="4">
    <source>
        <dbReference type="ARBA" id="ARBA00022679"/>
    </source>
</evidence>
<evidence type="ECO:0000256" key="1">
    <source>
        <dbReference type="ARBA" id="ARBA00004651"/>
    </source>
</evidence>
<dbReference type="GO" id="GO:0016746">
    <property type="term" value="F:acyltransferase activity"/>
    <property type="evidence" value="ECO:0007669"/>
    <property type="project" value="UniProtKB-KW"/>
</dbReference>
<feature type="transmembrane region" description="Helical" evidence="10">
    <location>
        <begin position="315"/>
        <end position="336"/>
    </location>
</feature>
<dbReference type="Pfam" id="PF03062">
    <property type="entry name" value="MBOAT"/>
    <property type="match status" value="1"/>
</dbReference>
<gene>
    <name evidence="11" type="ORF">B0174_03810</name>
</gene>
<keyword evidence="12" id="KW-1185">Reference proteome</keyword>
<dbReference type="PANTHER" id="PTHR13285:SF23">
    <property type="entry name" value="TEICHOIC ACID D-ALANYLTRANSFERASE"/>
    <property type="match status" value="1"/>
</dbReference>
<feature type="transmembrane region" description="Helical" evidence="10">
    <location>
        <begin position="58"/>
        <end position="73"/>
    </location>
</feature>
<comment type="caution">
    <text evidence="11">The sequence shown here is derived from an EMBL/GenBank/DDBJ whole genome shotgun (WGS) entry which is preliminary data.</text>
</comment>
<proteinExistence type="inferred from homology"/>
<keyword evidence="3 9" id="KW-1003">Cell membrane</keyword>
<keyword evidence="5 10" id="KW-0812">Transmembrane</keyword>
<feature type="transmembrane region" description="Helical" evidence="10">
    <location>
        <begin position="292"/>
        <end position="309"/>
    </location>
</feature>
<accession>A0A363D2D5</accession>
<evidence type="ECO:0000256" key="8">
    <source>
        <dbReference type="ARBA" id="ARBA00023315"/>
    </source>
</evidence>
<feature type="transmembrane region" description="Helical" evidence="10">
    <location>
        <begin position="33"/>
        <end position="52"/>
    </location>
</feature>
<dbReference type="RefSeq" id="WP_108558332.1">
    <property type="nucleotide sequence ID" value="NZ_MUXE01000004.1"/>
</dbReference>
<protein>
    <submittedName>
        <fullName evidence="11">D-alanyl transfer protein</fullName>
    </submittedName>
</protein>
<dbReference type="GO" id="GO:0005886">
    <property type="term" value="C:plasma membrane"/>
    <property type="evidence" value="ECO:0007669"/>
    <property type="project" value="UniProtKB-SubCell"/>
</dbReference>
<dbReference type="AlphaFoldDB" id="A0A363D2D5"/>
<evidence type="ECO:0000313" key="11">
    <source>
        <dbReference type="EMBL" id="PUE65459.1"/>
    </source>
</evidence>
<keyword evidence="7 9" id="KW-0472">Membrane</keyword>
<evidence type="ECO:0000256" key="3">
    <source>
        <dbReference type="ARBA" id="ARBA00022475"/>
    </source>
</evidence>
<dbReference type="InterPro" id="IPR051085">
    <property type="entry name" value="MB_O-acyltransferase"/>
</dbReference>
<dbReference type="Proteomes" id="UP000251135">
    <property type="component" value="Unassembled WGS sequence"/>
</dbReference>
<dbReference type="PANTHER" id="PTHR13285">
    <property type="entry name" value="ACYLTRANSFERASE"/>
    <property type="match status" value="1"/>
</dbReference>
<evidence type="ECO:0000313" key="12">
    <source>
        <dbReference type="Proteomes" id="UP000251135"/>
    </source>
</evidence>
<keyword evidence="6 10" id="KW-1133">Transmembrane helix</keyword>
<organism evidence="11 12">
    <name type="scientific">Arcobacter caeni</name>
    <dbReference type="NCBI Taxonomy" id="1912877"/>
    <lineage>
        <taxon>Bacteria</taxon>
        <taxon>Pseudomonadati</taxon>
        <taxon>Campylobacterota</taxon>
        <taxon>Epsilonproteobacteria</taxon>
        <taxon>Campylobacterales</taxon>
        <taxon>Arcobacteraceae</taxon>
        <taxon>Arcobacter</taxon>
    </lineage>
</organism>
<dbReference type="PIRSF" id="PIRSF016636">
    <property type="entry name" value="AlgI_DltB"/>
    <property type="match status" value="1"/>
</dbReference>
<evidence type="ECO:0000256" key="2">
    <source>
        <dbReference type="ARBA" id="ARBA00010323"/>
    </source>
</evidence>
<evidence type="ECO:0000256" key="6">
    <source>
        <dbReference type="ARBA" id="ARBA00022989"/>
    </source>
</evidence>
<feature type="transmembrane region" description="Helical" evidence="10">
    <location>
        <begin position="215"/>
        <end position="239"/>
    </location>
</feature>